<organism evidence="2 3">
    <name type="scientific">Candida parapsilosis</name>
    <name type="common">Yeast</name>
    <dbReference type="NCBI Taxonomy" id="5480"/>
    <lineage>
        <taxon>Eukaryota</taxon>
        <taxon>Fungi</taxon>
        <taxon>Dikarya</taxon>
        <taxon>Ascomycota</taxon>
        <taxon>Saccharomycotina</taxon>
        <taxon>Pichiomycetes</taxon>
        <taxon>Debaryomycetaceae</taxon>
        <taxon>Candida/Lodderomyces clade</taxon>
        <taxon>Candida</taxon>
    </lineage>
</organism>
<sequence>MLTTTTVITRPITEGQLYRILELLHPTDELSRDVRFYKDGDKVVVVHFTHILQVTTGSGANTETKTIVYERKLVINDLCDISHQAGIEEDRENIDRIKQLYQTFRLKNEQRKAAKAAAERLASIGNKKESNVGSPNLNENCGHIGHEGNENDDNELETSPSRYITNAIESNNNAIDKTKLSVSIKEQDNSRPVSLNNHETETNGDSQTSDSNVDSEIETPPTTELPPTQQQQQQQQQPKFSLRSLRGYYEGANSPMHTNPTSEFIDLTNNQEKKEFVQQRYGTNYMGFDEPEYIPKSNNSKSRKRDVLKKPFKSIKTAFKKLMKKEETSVICEPPKLAPRSSLMTKEEKLEQIERLVDHFRNKYTHDEIMKRVHLRSGKNKQSPSQ</sequence>
<dbReference type="Proteomes" id="UP000590412">
    <property type="component" value="Unassembled WGS sequence"/>
</dbReference>
<accession>A0A8X7NN31</accession>
<name>A0A8X7NN31_CANPA</name>
<protein>
    <submittedName>
        <fullName evidence="2">Uncharacterized protein</fullName>
    </submittedName>
</protein>
<feature type="compositionally biased region" description="Polar residues" evidence="1">
    <location>
        <begin position="190"/>
        <end position="214"/>
    </location>
</feature>
<dbReference type="EMBL" id="JABWAB010000003">
    <property type="protein sequence ID" value="KAF6057767.1"/>
    <property type="molecule type" value="Genomic_DNA"/>
</dbReference>
<evidence type="ECO:0000313" key="3">
    <source>
        <dbReference type="Proteomes" id="UP000590412"/>
    </source>
</evidence>
<proteinExistence type="predicted"/>
<gene>
    <name evidence="2" type="ORF">FOB60_002322</name>
</gene>
<comment type="caution">
    <text evidence="2">The sequence shown here is derived from an EMBL/GenBank/DDBJ whole genome shotgun (WGS) entry which is preliminary data.</text>
</comment>
<evidence type="ECO:0000256" key="1">
    <source>
        <dbReference type="SAM" id="MobiDB-lite"/>
    </source>
</evidence>
<feature type="compositionally biased region" description="Low complexity" evidence="1">
    <location>
        <begin position="219"/>
        <end position="238"/>
    </location>
</feature>
<reference evidence="2" key="1">
    <citation type="submission" date="2020-03" db="EMBL/GenBank/DDBJ databases">
        <title>FDA dAtabase for Regulatory Grade micrObial Sequences (FDA-ARGOS): Supporting development and validation of Infectious Disease Dx tests.</title>
        <authorList>
            <person name="Campos J."/>
            <person name="Goldberg B."/>
            <person name="Tallon L."/>
            <person name="Sadzewicz L."/>
            <person name="Vavikolanu K."/>
            <person name="Mehta A."/>
            <person name="Aluvathingal J."/>
            <person name="Nadendla S."/>
            <person name="Nandy P."/>
            <person name="Geyer C."/>
            <person name="Yan Y."/>
            <person name="Sichtig H."/>
        </authorList>
    </citation>
    <scope>NUCLEOTIDE SEQUENCE [LARGE SCALE GENOMIC DNA]</scope>
    <source>
        <strain evidence="2">FDAARGOS_652</strain>
    </source>
</reference>
<feature type="region of interest" description="Disordered" evidence="1">
    <location>
        <begin position="126"/>
        <end position="158"/>
    </location>
</feature>
<feature type="region of interest" description="Disordered" evidence="1">
    <location>
        <begin position="183"/>
        <end position="240"/>
    </location>
</feature>
<evidence type="ECO:0000313" key="2">
    <source>
        <dbReference type="EMBL" id="KAF6057767.1"/>
    </source>
</evidence>
<dbReference type="AlphaFoldDB" id="A0A8X7NN31"/>